<evidence type="ECO:0000256" key="1">
    <source>
        <dbReference type="ARBA" id="ARBA00006485"/>
    </source>
</evidence>
<dbReference type="SMART" id="SM00220">
    <property type="entry name" value="S_TKc"/>
    <property type="match status" value="1"/>
</dbReference>
<dbReference type="GO" id="GO:0004693">
    <property type="term" value="F:cyclin-dependent protein serine/threonine kinase activity"/>
    <property type="evidence" value="ECO:0007669"/>
    <property type="project" value="UniProtKB-EC"/>
</dbReference>
<dbReference type="EC" id="2.7.11.22" evidence="2"/>
<dbReference type="EMBL" id="NBIV01000102">
    <property type="protein sequence ID" value="PXF44076.1"/>
    <property type="molecule type" value="Genomic_DNA"/>
</dbReference>
<dbReference type="PANTHER" id="PTHR24056">
    <property type="entry name" value="CELL DIVISION PROTEIN KINASE"/>
    <property type="match status" value="1"/>
</dbReference>
<dbReference type="Pfam" id="PF00069">
    <property type="entry name" value="Pkinase"/>
    <property type="match status" value="1"/>
</dbReference>
<evidence type="ECO:0000259" key="14">
    <source>
        <dbReference type="PROSITE" id="PS50011"/>
    </source>
</evidence>
<dbReference type="FunFam" id="3.30.200.20:FF:000124">
    <property type="entry name" value="Cyclin-dependent kinase 4"/>
    <property type="match status" value="1"/>
</dbReference>
<feature type="binding site" evidence="11">
    <location>
        <position position="33"/>
    </location>
    <ligand>
        <name>ATP</name>
        <dbReference type="ChEBI" id="CHEBI:30616"/>
    </ligand>
</feature>
<name>A0A2V3IPR7_9FLOR</name>
<dbReference type="STRING" id="448386.A0A2V3IPR7"/>
<dbReference type="GO" id="GO:0005634">
    <property type="term" value="C:nucleus"/>
    <property type="evidence" value="ECO:0007669"/>
    <property type="project" value="TreeGrafter"/>
</dbReference>
<evidence type="ECO:0000256" key="5">
    <source>
        <dbReference type="ARBA" id="ARBA00022679"/>
    </source>
</evidence>
<accession>A0A2V3IPR7</accession>
<keyword evidence="6 11" id="KW-0547">Nucleotide-binding</keyword>
<evidence type="ECO:0000256" key="8">
    <source>
        <dbReference type="ARBA" id="ARBA00022840"/>
    </source>
</evidence>
<feature type="domain" description="Protein kinase" evidence="14">
    <location>
        <begin position="4"/>
        <end position="296"/>
    </location>
</feature>
<dbReference type="PROSITE" id="PS00107">
    <property type="entry name" value="PROTEIN_KINASE_ATP"/>
    <property type="match status" value="1"/>
</dbReference>
<gene>
    <name evidence="15" type="ORF">BWQ96_06157</name>
</gene>
<dbReference type="Proteomes" id="UP000247409">
    <property type="component" value="Unassembled WGS sequence"/>
</dbReference>
<proteinExistence type="inferred from homology"/>
<evidence type="ECO:0000256" key="10">
    <source>
        <dbReference type="ARBA" id="ARBA00048367"/>
    </source>
</evidence>
<reference evidence="15 16" key="1">
    <citation type="journal article" date="2018" name="Mol. Biol. Evol.">
        <title>Analysis of the draft genome of the red seaweed Gracilariopsis chorda provides insights into genome size evolution in Rhodophyta.</title>
        <authorList>
            <person name="Lee J."/>
            <person name="Yang E.C."/>
            <person name="Graf L."/>
            <person name="Yang J.H."/>
            <person name="Qiu H."/>
            <person name="Zel Zion U."/>
            <person name="Chan C.X."/>
            <person name="Stephens T.G."/>
            <person name="Weber A.P.M."/>
            <person name="Boo G.H."/>
            <person name="Boo S.M."/>
            <person name="Kim K.M."/>
            <person name="Shin Y."/>
            <person name="Jung M."/>
            <person name="Lee S.J."/>
            <person name="Yim H.S."/>
            <person name="Lee J.H."/>
            <person name="Bhattacharya D."/>
            <person name="Yoon H.S."/>
        </authorList>
    </citation>
    <scope>NUCLEOTIDE SEQUENCE [LARGE SCALE GENOMIC DNA]</scope>
    <source>
        <strain evidence="15 16">SKKU-2015</strain>
        <tissue evidence="15">Whole body</tissue>
    </source>
</reference>
<evidence type="ECO:0000256" key="11">
    <source>
        <dbReference type="PROSITE-ProRule" id="PRU10141"/>
    </source>
</evidence>
<comment type="catalytic activity">
    <reaction evidence="9">
        <text>L-threonyl-[protein] + ATP = O-phospho-L-threonyl-[protein] + ADP + H(+)</text>
        <dbReference type="Rhea" id="RHEA:46608"/>
        <dbReference type="Rhea" id="RHEA-COMP:11060"/>
        <dbReference type="Rhea" id="RHEA-COMP:11605"/>
        <dbReference type="ChEBI" id="CHEBI:15378"/>
        <dbReference type="ChEBI" id="CHEBI:30013"/>
        <dbReference type="ChEBI" id="CHEBI:30616"/>
        <dbReference type="ChEBI" id="CHEBI:61977"/>
        <dbReference type="ChEBI" id="CHEBI:456216"/>
        <dbReference type="EC" id="2.7.11.22"/>
    </reaction>
</comment>
<dbReference type="GO" id="GO:0010468">
    <property type="term" value="P:regulation of gene expression"/>
    <property type="evidence" value="ECO:0007669"/>
    <property type="project" value="TreeGrafter"/>
</dbReference>
<dbReference type="FunFam" id="1.10.510.10:FF:000281">
    <property type="entry name" value="Cyclin-dependent kinase 2"/>
    <property type="match status" value="1"/>
</dbReference>
<comment type="similarity">
    <text evidence="1">Belongs to the protein kinase superfamily. CMGC Ser/Thr protein kinase family. CDC2/CDKX subfamily.</text>
</comment>
<dbReference type="Gene3D" id="1.10.510.10">
    <property type="entry name" value="Transferase(Phosphotransferase) domain 1"/>
    <property type="match status" value="1"/>
</dbReference>
<keyword evidence="3 12" id="KW-0723">Serine/threonine-protein kinase</keyword>
<dbReference type="Gene3D" id="3.30.200.20">
    <property type="entry name" value="Phosphorylase Kinase, domain 1"/>
    <property type="match status" value="1"/>
</dbReference>
<evidence type="ECO:0000256" key="6">
    <source>
        <dbReference type="ARBA" id="ARBA00022741"/>
    </source>
</evidence>
<evidence type="ECO:0000256" key="13">
    <source>
        <dbReference type="SAM" id="MobiDB-lite"/>
    </source>
</evidence>
<keyword evidence="16" id="KW-1185">Reference proteome</keyword>
<dbReference type="InterPro" id="IPR011009">
    <property type="entry name" value="Kinase-like_dom_sf"/>
</dbReference>
<dbReference type="InterPro" id="IPR050108">
    <property type="entry name" value="CDK"/>
</dbReference>
<comment type="caution">
    <text evidence="15">The sequence shown here is derived from an EMBL/GenBank/DDBJ whole genome shotgun (WGS) entry which is preliminary data.</text>
</comment>
<dbReference type="InterPro" id="IPR008271">
    <property type="entry name" value="Ser/Thr_kinase_AS"/>
</dbReference>
<dbReference type="OrthoDB" id="1732493at2759"/>
<dbReference type="PROSITE" id="PS00108">
    <property type="entry name" value="PROTEIN_KINASE_ST"/>
    <property type="match status" value="1"/>
</dbReference>
<evidence type="ECO:0000256" key="9">
    <source>
        <dbReference type="ARBA" id="ARBA00047811"/>
    </source>
</evidence>
<dbReference type="GO" id="GO:0000082">
    <property type="term" value="P:G1/S transition of mitotic cell cycle"/>
    <property type="evidence" value="ECO:0007669"/>
    <property type="project" value="TreeGrafter"/>
</dbReference>
<evidence type="ECO:0000313" key="16">
    <source>
        <dbReference type="Proteomes" id="UP000247409"/>
    </source>
</evidence>
<evidence type="ECO:0000313" key="15">
    <source>
        <dbReference type="EMBL" id="PXF44076.1"/>
    </source>
</evidence>
<dbReference type="GO" id="GO:0005524">
    <property type="term" value="F:ATP binding"/>
    <property type="evidence" value="ECO:0007669"/>
    <property type="project" value="UniProtKB-UniRule"/>
</dbReference>
<evidence type="ECO:0000256" key="12">
    <source>
        <dbReference type="RuleBase" id="RU000304"/>
    </source>
</evidence>
<keyword evidence="7 15" id="KW-0418">Kinase</keyword>
<evidence type="ECO:0000256" key="2">
    <source>
        <dbReference type="ARBA" id="ARBA00012425"/>
    </source>
</evidence>
<evidence type="ECO:0000256" key="3">
    <source>
        <dbReference type="ARBA" id="ARBA00022527"/>
    </source>
</evidence>
<comment type="catalytic activity">
    <reaction evidence="10">
        <text>L-seryl-[protein] + ATP = O-phospho-L-seryl-[protein] + ADP + H(+)</text>
        <dbReference type="Rhea" id="RHEA:17989"/>
        <dbReference type="Rhea" id="RHEA-COMP:9863"/>
        <dbReference type="Rhea" id="RHEA-COMP:11604"/>
        <dbReference type="ChEBI" id="CHEBI:15378"/>
        <dbReference type="ChEBI" id="CHEBI:29999"/>
        <dbReference type="ChEBI" id="CHEBI:30616"/>
        <dbReference type="ChEBI" id="CHEBI:83421"/>
        <dbReference type="ChEBI" id="CHEBI:456216"/>
        <dbReference type="EC" id="2.7.11.22"/>
    </reaction>
</comment>
<dbReference type="PANTHER" id="PTHR24056:SF254">
    <property type="entry name" value="CYCLIN-DEPENDENT KINASE 2"/>
    <property type="match status" value="1"/>
</dbReference>
<protein>
    <recommendedName>
        <fullName evidence="2">cyclin-dependent kinase</fullName>
        <ecNumber evidence="2">2.7.11.22</ecNumber>
    </recommendedName>
</protein>
<dbReference type="GO" id="GO:0010389">
    <property type="term" value="P:regulation of G2/M transition of mitotic cell cycle"/>
    <property type="evidence" value="ECO:0007669"/>
    <property type="project" value="TreeGrafter"/>
</dbReference>
<dbReference type="GO" id="GO:0030332">
    <property type="term" value="F:cyclin binding"/>
    <property type="evidence" value="ECO:0007669"/>
    <property type="project" value="TreeGrafter"/>
</dbReference>
<organism evidence="15 16">
    <name type="scientific">Gracilariopsis chorda</name>
    <dbReference type="NCBI Taxonomy" id="448386"/>
    <lineage>
        <taxon>Eukaryota</taxon>
        <taxon>Rhodophyta</taxon>
        <taxon>Florideophyceae</taxon>
        <taxon>Rhodymeniophycidae</taxon>
        <taxon>Gracilariales</taxon>
        <taxon>Gracilariaceae</taxon>
        <taxon>Gracilariopsis</taxon>
    </lineage>
</organism>
<evidence type="ECO:0000256" key="4">
    <source>
        <dbReference type="ARBA" id="ARBA00022553"/>
    </source>
</evidence>
<dbReference type="InterPro" id="IPR017441">
    <property type="entry name" value="Protein_kinase_ATP_BS"/>
</dbReference>
<dbReference type="GO" id="GO:0000307">
    <property type="term" value="C:cyclin-dependent protein kinase holoenzyme complex"/>
    <property type="evidence" value="ECO:0007669"/>
    <property type="project" value="TreeGrafter"/>
</dbReference>
<keyword evidence="4" id="KW-0597">Phosphoprotein</keyword>
<evidence type="ECO:0000256" key="7">
    <source>
        <dbReference type="ARBA" id="ARBA00022777"/>
    </source>
</evidence>
<dbReference type="AlphaFoldDB" id="A0A2V3IPR7"/>
<feature type="region of interest" description="Disordered" evidence="13">
    <location>
        <begin position="302"/>
        <end position="327"/>
    </location>
</feature>
<dbReference type="GO" id="GO:0005737">
    <property type="term" value="C:cytoplasm"/>
    <property type="evidence" value="ECO:0007669"/>
    <property type="project" value="TreeGrafter"/>
</dbReference>
<dbReference type="InterPro" id="IPR000719">
    <property type="entry name" value="Prot_kinase_dom"/>
</dbReference>
<dbReference type="SUPFAM" id="SSF56112">
    <property type="entry name" value="Protein kinase-like (PK-like)"/>
    <property type="match status" value="1"/>
</dbReference>
<sequence length="327" mass="36904">MENYKRTELLGQGTYGKVFKAQHLQTGKIVALKKTILASDDEGVPATTLREVSILRSLHSPYIVRLEEVVHSEQRSGLPVLFLVFEFLDHDLKQFMTSTYGKGVGIPPDLAKRFCYQILLGMKYCHSHAVLHRDLKPQNLLIDVKSNTIKLADFGLGRVFSLPVDKYTHEVVTLWYRAPEILLGTKLYCTAVDMWSVGCILAEMIIGKPLFSGDSELEQLLAIFRVLGTPTTSTWPNVNHLVDWHAYPQWKPQKLHQVFKALRVLGTDGLALLASMLNLSPHKRGSALEALNSPYFDDVRHDYSEHTGPAADDHNKENDSMIHDNML</sequence>
<dbReference type="GO" id="GO:0007165">
    <property type="term" value="P:signal transduction"/>
    <property type="evidence" value="ECO:0007669"/>
    <property type="project" value="TreeGrafter"/>
</dbReference>
<keyword evidence="8 11" id="KW-0067">ATP-binding</keyword>
<dbReference type="PROSITE" id="PS50011">
    <property type="entry name" value="PROTEIN_KINASE_DOM"/>
    <property type="match status" value="1"/>
</dbReference>
<keyword evidence="5" id="KW-0808">Transferase</keyword>